<proteinExistence type="predicted"/>
<organism evidence="2">
    <name type="scientific">Rhizophora mucronata</name>
    <name type="common">Asiatic mangrove</name>
    <dbReference type="NCBI Taxonomy" id="61149"/>
    <lineage>
        <taxon>Eukaryota</taxon>
        <taxon>Viridiplantae</taxon>
        <taxon>Streptophyta</taxon>
        <taxon>Embryophyta</taxon>
        <taxon>Tracheophyta</taxon>
        <taxon>Spermatophyta</taxon>
        <taxon>Magnoliopsida</taxon>
        <taxon>eudicotyledons</taxon>
        <taxon>Gunneridae</taxon>
        <taxon>Pentapetalae</taxon>
        <taxon>rosids</taxon>
        <taxon>fabids</taxon>
        <taxon>Malpighiales</taxon>
        <taxon>Rhizophoraceae</taxon>
        <taxon>Rhizophora</taxon>
    </lineage>
</organism>
<sequence>MPSVGMRRSTRVFGVVKGVDGGGARVLRSGRRLWPDPVESKLKKKSGGGDYWLPNETKKPNNGNSNKKNHNLNGAVKSKQNGWAHDAKLTKFKKHVPSSYAKAPSEKAKTDILVGVSETKKFGVVYTRKRKRENVLTQENLRLLPRQQRDCQAVFAAVIDRSCGFVTEFTCFLSLVLGYLKRSSLRLSELAAFLFSEPISGAFTSNGIRFLRVRLNSFPVKGLALLSLSLAF</sequence>
<evidence type="ECO:0000256" key="1">
    <source>
        <dbReference type="SAM" id="MobiDB-lite"/>
    </source>
</evidence>
<dbReference type="EMBL" id="GGEC01013367">
    <property type="protein sequence ID" value="MBW93850.1"/>
    <property type="molecule type" value="Transcribed_RNA"/>
</dbReference>
<protein>
    <submittedName>
        <fullName evidence="2">Uncharacterized protein LOC105125483</fullName>
    </submittedName>
</protein>
<accession>A0A2P2JK65</accession>
<evidence type="ECO:0000313" key="2">
    <source>
        <dbReference type="EMBL" id="MBW93850.1"/>
    </source>
</evidence>
<dbReference type="AlphaFoldDB" id="A0A2P2JK65"/>
<reference evidence="2" key="1">
    <citation type="submission" date="2018-02" db="EMBL/GenBank/DDBJ databases">
        <title>Rhizophora mucronata_Transcriptome.</title>
        <authorList>
            <person name="Meera S.P."/>
            <person name="Sreeshan A."/>
            <person name="Augustine A."/>
        </authorList>
    </citation>
    <scope>NUCLEOTIDE SEQUENCE</scope>
    <source>
        <tissue evidence="2">Leaf</tissue>
    </source>
</reference>
<feature type="region of interest" description="Disordered" evidence="1">
    <location>
        <begin position="37"/>
        <end position="75"/>
    </location>
</feature>
<name>A0A2P2JK65_RHIMU</name>